<keyword evidence="4" id="KW-1185">Reference proteome</keyword>
<feature type="transmembrane region" description="Helical" evidence="2">
    <location>
        <begin position="49"/>
        <end position="67"/>
    </location>
</feature>
<reference evidence="3 4" key="1">
    <citation type="submission" date="2019-03" db="EMBL/GenBank/DDBJ databases">
        <title>Genomics of glacier-inhabiting Cryobacterium strains.</title>
        <authorList>
            <person name="Liu Q."/>
            <person name="Xin Y.-H."/>
        </authorList>
    </citation>
    <scope>NUCLEOTIDE SEQUENCE [LARGE SCALE GENOMIC DNA]</scope>
    <source>
        <strain evidence="3 4">TMT4-23</strain>
    </source>
</reference>
<protein>
    <submittedName>
        <fullName evidence="3">Uncharacterized protein</fullName>
    </submittedName>
</protein>
<feature type="region of interest" description="Disordered" evidence="1">
    <location>
        <begin position="1"/>
        <end position="24"/>
    </location>
</feature>
<evidence type="ECO:0000256" key="1">
    <source>
        <dbReference type="SAM" id="MobiDB-lite"/>
    </source>
</evidence>
<sequence length="135" mass="14516">MADLERASSRTPNSHPRSPGHDPVRGGLRFVTELVAWVATPWALWPHSIPLAIGVVVLLIGLPAVFSTPGDRPGGGGPVAAPGIVTILLLVAQLVAASWASWVLWPWWIAVIVTALCLVVVVTEQPRWRALTTRR</sequence>
<organism evidence="3 4">
    <name type="scientific">Cryobacterium breve</name>
    <dbReference type="NCBI Taxonomy" id="1259258"/>
    <lineage>
        <taxon>Bacteria</taxon>
        <taxon>Bacillati</taxon>
        <taxon>Actinomycetota</taxon>
        <taxon>Actinomycetes</taxon>
        <taxon>Micrococcales</taxon>
        <taxon>Microbacteriaceae</taxon>
        <taxon>Cryobacterium</taxon>
    </lineage>
</organism>
<dbReference type="RefSeq" id="WP_134364434.1">
    <property type="nucleotide sequence ID" value="NZ_SOGJ01000032.1"/>
</dbReference>
<proteinExistence type="predicted"/>
<evidence type="ECO:0000256" key="2">
    <source>
        <dbReference type="SAM" id="Phobius"/>
    </source>
</evidence>
<comment type="caution">
    <text evidence="3">The sequence shown here is derived from an EMBL/GenBank/DDBJ whole genome shotgun (WGS) entry which is preliminary data.</text>
</comment>
<keyword evidence="2" id="KW-1133">Transmembrane helix</keyword>
<evidence type="ECO:0000313" key="3">
    <source>
        <dbReference type="EMBL" id="TFC95693.1"/>
    </source>
</evidence>
<dbReference type="Proteomes" id="UP000298355">
    <property type="component" value="Unassembled WGS sequence"/>
</dbReference>
<feature type="transmembrane region" description="Helical" evidence="2">
    <location>
        <begin position="105"/>
        <end position="123"/>
    </location>
</feature>
<gene>
    <name evidence="3" type="ORF">E3O65_14450</name>
</gene>
<keyword evidence="2" id="KW-0812">Transmembrane</keyword>
<accession>A0ABY2IYT4</accession>
<keyword evidence="2" id="KW-0472">Membrane</keyword>
<name>A0ABY2IYT4_9MICO</name>
<dbReference type="EMBL" id="SOGJ01000032">
    <property type="protein sequence ID" value="TFC95693.1"/>
    <property type="molecule type" value="Genomic_DNA"/>
</dbReference>
<feature type="transmembrane region" description="Helical" evidence="2">
    <location>
        <begin position="79"/>
        <end position="99"/>
    </location>
</feature>
<evidence type="ECO:0000313" key="4">
    <source>
        <dbReference type="Proteomes" id="UP000298355"/>
    </source>
</evidence>